<accession>A0A0F5YBH2</accession>
<evidence type="ECO:0000313" key="1">
    <source>
        <dbReference type="EMBL" id="KKD35982.1"/>
    </source>
</evidence>
<protein>
    <submittedName>
        <fullName evidence="1">Nitrate reductase associated protein</fullName>
    </submittedName>
</protein>
<sequence>MTYFFQFEDDFVASLRCIPMIVRYKLDTCGVKLKLAHWNHFPQTERQTLVEQPTTTPSDIQSYRNLLQQLAEKYTDIPLKDLPVEENPAWLDCQTIPETVQQKSEETGVKLTLEQWQNLTPVQRFALIKLSRPSHENHNFLPALKEFNIV</sequence>
<dbReference type="AlphaFoldDB" id="A0A0F5YBH2"/>
<dbReference type="EMBL" id="LATL02000273">
    <property type="protein sequence ID" value="KKD35982.1"/>
    <property type="molecule type" value="Genomic_DNA"/>
</dbReference>
<dbReference type="Proteomes" id="UP000033607">
    <property type="component" value="Unassembled WGS sequence"/>
</dbReference>
<dbReference type="NCBIfam" id="TIGR02664">
    <property type="entry name" value="nitr_red_assoc"/>
    <property type="match status" value="1"/>
</dbReference>
<proteinExistence type="predicted"/>
<evidence type="ECO:0000313" key="2">
    <source>
        <dbReference type="Proteomes" id="UP000033607"/>
    </source>
</evidence>
<comment type="caution">
    <text evidence="1">The sequence shown here is derived from an EMBL/GenBank/DDBJ whole genome shotgun (WGS) entry which is preliminary data.</text>
</comment>
<organism evidence="1 2">
    <name type="scientific">Limnoraphis robusta CS-951</name>
    <dbReference type="NCBI Taxonomy" id="1637645"/>
    <lineage>
        <taxon>Bacteria</taxon>
        <taxon>Bacillati</taxon>
        <taxon>Cyanobacteriota</taxon>
        <taxon>Cyanophyceae</taxon>
        <taxon>Oscillatoriophycideae</taxon>
        <taxon>Oscillatoriales</taxon>
        <taxon>Sirenicapillariaceae</taxon>
        <taxon>Limnoraphis</taxon>
    </lineage>
</organism>
<dbReference type="Pfam" id="PF09655">
    <property type="entry name" value="Nitr_red_assoc"/>
    <property type="match status" value="1"/>
</dbReference>
<reference evidence="1 2" key="1">
    <citation type="submission" date="2015-06" db="EMBL/GenBank/DDBJ databases">
        <title>Draft genome assembly of filamentous brackish cyanobacterium Limnoraphis robusta strain CS-951.</title>
        <authorList>
            <person name="Willis A."/>
            <person name="Parks M."/>
            <person name="Burford M.A."/>
        </authorList>
    </citation>
    <scope>NUCLEOTIDE SEQUENCE [LARGE SCALE GENOMIC DNA]</scope>
    <source>
        <strain evidence="1 2">CS-951</strain>
    </source>
</reference>
<dbReference type="OrthoDB" id="7263223at2"/>
<dbReference type="InterPro" id="IPR013481">
    <property type="entry name" value="NarM"/>
</dbReference>
<dbReference type="PATRIC" id="fig|1637645.4.peg.5414"/>
<gene>
    <name evidence="1" type="ORF">WN50_22230</name>
</gene>
<name>A0A0F5YBH2_9CYAN</name>
<dbReference type="RefSeq" id="WP_046280782.1">
    <property type="nucleotide sequence ID" value="NZ_LATL02000273.1"/>
</dbReference>